<name>A0AAI9V8Z0_9PEZI</name>
<feature type="compositionally biased region" description="Low complexity" evidence="1">
    <location>
        <begin position="537"/>
        <end position="551"/>
    </location>
</feature>
<evidence type="ECO:0000313" key="2">
    <source>
        <dbReference type="EMBL" id="KAK1471461.1"/>
    </source>
</evidence>
<feature type="compositionally biased region" description="Polar residues" evidence="1">
    <location>
        <begin position="415"/>
        <end position="424"/>
    </location>
</feature>
<keyword evidence="3" id="KW-1185">Reference proteome</keyword>
<gene>
    <name evidence="2" type="ORF">CCUS01_05943</name>
</gene>
<feature type="compositionally biased region" description="Low complexity" evidence="1">
    <location>
        <begin position="706"/>
        <end position="715"/>
    </location>
</feature>
<feature type="region of interest" description="Disordered" evidence="1">
    <location>
        <begin position="391"/>
        <end position="551"/>
    </location>
</feature>
<evidence type="ECO:0000256" key="1">
    <source>
        <dbReference type="SAM" id="MobiDB-lite"/>
    </source>
</evidence>
<accession>A0AAI9V8Z0</accession>
<feature type="compositionally biased region" description="Low complexity" evidence="1">
    <location>
        <begin position="453"/>
        <end position="466"/>
    </location>
</feature>
<evidence type="ECO:0000313" key="3">
    <source>
        <dbReference type="Proteomes" id="UP001239213"/>
    </source>
</evidence>
<feature type="region of interest" description="Disordered" evidence="1">
    <location>
        <begin position="678"/>
        <end position="715"/>
    </location>
</feature>
<sequence length="715" mass="76915">MPVQSYTSSEAGAERWFQICQKLRLVTFLLVHSRPLLNPKPPVVQGRYLSQLLDLDLTVRLRGIDRWTGTNEDVLKSDGSPATPLTLSYGFLYPRSGTDGGAIFQRLSRDRPEGWTRLGCQEKTHIGSLGSQKLQRKRASCTSSGTPACELSQSTSSMHPSHLLLPPPPCISHVQPQDTHHRHALKEPGLPTEPSFPSELPGVPPNSRSSIHITLAFAIRFSGQALPKASKCGSLLTARTVSTKQHYPRGPNGTKEKTKMAVFSLFKKSRQQAKEHKQKQAEKAAEAPKQPYKHIPTHAAIDALAGAPSAFKHEDRPRIMEQNRRRSAMAASGLSRMPGPSLPRVSSSLSHVTYPSAHASPMGTMPRAYSYSGGPPPMPYWQERNTNSIYGVPDGSRISLKGSLKGKEVDRSYASGRNSPSSIKAESPTGSSSRSTSSQEDLEMKPARHVSMPPAASQAPRNPAAAVHTHRLHPSSRRASDASERADGSPKAEHSSPSTDRSKPPPSMRGFSAIPAMTSLPPMQFNNSPATQPNMVASSAASTASVRSSSGFSSFNFNINTGAPFSAPMSGRSSAATTPAACVTPEPVYESVEEEEEGGSYTYAPQPVAAAPSALKQKDRRSTSKSKVTRFTELETVDSHTEKAVSVASIPYENTRRDTTPPHVINNAVAVEMVSAAPSEVVSSNKAGKRLSKQAGSKLTKKSRWSTKSSSAVAV</sequence>
<dbReference type="EMBL" id="MPDP01000201">
    <property type="protein sequence ID" value="KAK1471461.1"/>
    <property type="molecule type" value="Genomic_DNA"/>
</dbReference>
<feature type="region of interest" description="Disordered" evidence="1">
    <location>
        <begin position="269"/>
        <end position="289"/>
    </location>
</feature>
<feature type="compositionally biased region" description="Basic and acidic residues" evidence="1">
    <location>
        <begin position="272"/>
        <end position="286"/>
    </location>
</feature>
<proteinExistence type="predicted"/>
<feature type="region of interest" description="Disordered" evidence="1">
    <location>
        <begin position="174"/>
        <end position="204"/>
    </location>
</feature>
<dbReference type="AlphaFoldDB" id="A0AAI9V8Z0"/>
<dbReference type="Proteomes" id="UP001239213">
    <property type="component" value="Unassembled WGS sequence"/>
</dbReference>
<reference evidence="2" key="1">
    <citation type="submission" date="2016-11" db="EMBL/GenBank/DDBJ databases">
        <title>The genome sequence of Colletotrichum cuscutae.</title>
        <authorList>
            <person name="Baroncelli R."/>
        </authorList>
    </citation>
    <scope>NUCLEOTIDE SEQUENCE</scope>
    <source>
        <strain evidence="2">IMI 304802</strain>
    </source>
</reference>
<feature type="compositionally biased region" description="Basic and acidic residues" evidence="1">
    <location>
        <begin position="478"/>
        <end position="494"/>
    </location>
</feature>
<organism evidence="2 3">
    <name type="scientific">Colletotrichum cuscutae</name>
    <dbReference type="NCBI Taxonomy" id="1209917"/>
    <lineage>
        <taxon>Eukaryota</taxon>
        <taxon>Fungi</taxon>
        <taxon>Dikarya</taxon>
        <taxon>Ascomycota</taxon>
        <taxon>Pezizomycotina</taxon>
        <taxon>Sordariomycetes</taxon>
        <taxon>Hypocreomycetidae</taxon>
        <taxon>Glomerellales</taxon>
        <taxon>Glomerellaceae</taxon>
        <taxon>Colletotrichum</taxon>
        <taxon>Colletotrichum acutatum species complex</taxon>
    </lineage>
</organism>
<feature type="compositionally biased region" description="Polar residues" evidence="1">
    <location>
        <begin position="524"/>
        <end position="536"/>
    </location>
</feature>
<comment type="caution">
    <text evidence="2">The sequence shown here is derived from an EMBL/GenBank/DDBJ whole genome shotgun (WGS) entry which is preliminary data.</text>
</comment>
<feature type="compositionally biased region" description="Low complexity" evidence="1">
    <location>
        <begin position="427"/>
        <end position="438"/>
    </location>
</feature>
<protein>
    <submittedName>
        <fullName evidence="2">Uncharacterized protein</fullName>
    </submittedName>
</protein>
<feature type="region of interest" description="Disordered" evidence="1">
    <location>
        <begin position="568"/>
        <end position="628"/>
    </location>
</feature>